<feature type="transmembrane region" description="Helical" evidence="7">
    <location>
        <begin position="475"/>
        <end position="493"/>
    </location>
</feature>
<dbReference type="Proteomes" id="UP001476950">
    <property type="component" value="Unassembled WGS sequence"/>
</dbReference>
<evidence type="ECO:0000256" key="4">
    <source>
        <dbReference type="ARBA" id="ARBA00022692"/>
    </source>
</evidence>
<comment type="subcellular location">
    <subcellularLocation>
        <location evidence="1">Membrane</location>
        <topology evidence="1">Multi-pass membrane protein</topology>
    </subcellularLocation>
</comment>
<feature type="transmembrane region" description="Helical" evidence="7">
    <location>
        <begin position="63"/>
        <end position="91"/>
    </location>
</feature>
<evidence type="ECO:0000259" key="8">
    <source>
        <dbReference type="Pfam" id="PF13632"/>
    </source>
</evidence>
<accession>A0ABV0KFA2</accession>
<keyword evidence="10" id="KW-1185">Reference proteome</keyword>
<keyword evidence="6 7" id="KW-0472">Membrane</keyword>
<feature type="transmembrane region" description="Helical" evidence="7">
    <location>
        <begin position="451"/>
        <end position="469"/>
    </location>
</feature>
<feature type="transmembrane region" description="Helical" evidence="7">
    <location>
        <begin position="134"/>
        <end position="156"/>
    </location>
</feature>
<feature type="transmembrane region" description="Helical" evidence="7">
    <location>
        <begin position="546"/>
        <end position="564"/>
    </location>
</feature>
<dbReference type="InterPro" id="IPR001173">
    <property type="entry name" value="Glyco_trans_2-like"/>
</dbReference>
<reference evidence="9 10" key="1">
    <citation type="submission" date="2022-04" db="EMBL/GenBank/DDBJ databases">
        <title>Positive selection, recombination, and allopatry shape intraspecific diversity of widespread and dominant cyanobacteria.</title>
        <authorList>
            <person name="Wei J."/>
            <person name="Shu W."/>
            <person name="Hu C."/>
        </authorList>
    </citation>
    <scope>NUCLEOTIDE SEQUENCE [LARGE SCALE GENOMIC DNA]</scope>
    <source>
        <strain evidence="9 10">AS-A4</strain>
    </source>
</reference>
<gene>
    <name evidence="9" type="ORF">NDI38_05690</name>
</gene>
<evidence type="ECO:0000256" key="2">
    <source>
        <dbReference type="ARBA" id="ARBA00022676"/>
    </source>
</evidence>
<dbReference type="InterPro" id="IPR029044">
    <property type="entry name" value="Nucleotide-diphossugar_trans"/>
</dbReference>
<evidence type="ECO:0000313" key="10">
    <source>
        <dbReference type="Proteomes" id="UP001476950"/>
    </source>
</evidence>
<feature type="domain" description="Glycosyltransferase 2-like" evidence="8">
    <location>
        <begin position="269"/>
        <end position="482"/>
    </location>
</feature>
<sequence length="817" mass="91415">MAISQVKHQALKGFKRQFRPRTATLVLFGTVMLAAGVCAAWFAREGSIDRIFARLNWLQESPPLWVGVPMLAMHYLLAPTVILLLVALVIMRVSPEPRRWSRTIVVGILLTLTFRYIAWRSLSTLNLADPLNGVFSLGLFLLEMLMLVGGIIQLFLMLRIKDRRREADRHAVAVLEGRFTPTVAILIPTYNEPVFIVRRTIMGCQAMDYPHKRIYLLDDTRRPEMQALAAAIGCKYIARPNNHHAKAGNLNYALSSTPEGLPRTQGDLIAVFDADFVPTRNFLTRTVGFFQDEQVALVQTPQSFYNPDPIAHNLGLEDILIPEEEVFYRQIQPIRDGAGGVICAGTSFVVRRSALQEVGGFVTDSLSEDYFTGIRLAARGYQLLYLDEKLSAGLAADNMAAHAAQRLRWARGTLQAFFIEANPLTIPGLKPLQRLAHLEGLLSWFTSISRVGYLMVPLAFSFLGVIPLRATLEEVLYFFLPYYVVQLTFFSWLNHHSRSALLSDIYSLVLTFPLAMTVIQVMLSPFSKGFNVTPKGTASDRYSFNWNLALPLIVLFVMTAISLWRNLGLCLVSGWSVTVAPELKGLGLGWLWSGYNLVMIGIALLILLDVPKPDPNDWFDLRRTVRMSLLPSIDEYATTERQPRKDITNIAAGNWGSYPRATYGGDTKSTPIAAHPSPRPLSLSPLASPLTLWGVTTMISEGGAEVALTQAGFPTLRAGEALPITLEIMEVGLTLQGVAVRSRVKDEFPTVRVMFEPMNLQQQRCLVEMLYCRPGQWKRRKTPGEWQSLLLLFKILLKPRVLFDRTIDVRAIEVAKG</sequence>
<name>A0ABV0KFA2_9CYAN</name>
<feature type="transmembrane region" description="Helical" evidence="7">
    <location>
        <begin position="21"/>
        <end position="43"/>
    </location>
</feature>
<feature type="transmembrane region" description="Helical" evidence="7">
    <location>
        <begin position="585"/>
        <end position="608"/>
    </location>
</feature>
<evidence type="ECO:0000256" key="1">
    <source>
        <dbReference type="ARBA" id="ARBA00004141"/>
    </source>
</evidence>
<dbReference type="RefSeq" id="WP_199305416.1">
    <property type="nucleotide sequence ID" value="NZ_JAMPLM010000003.1"/>
</dbReference>
<dbReference type="PRINTS" id="PR01439">
    <property type="entry name" value="CELLSNTHASEA"/>
</dbReference>
<protein>
    <submittedName>
        <fullName evidence="9">Glycosyltransferase</fullName>
        <ecNumber evidence="9">2.4.-.-</ecNumber>
    </submittedName>
</protein>
<evidence type="ECO:0000256" key="6">
    <source>
        <dbReference type="ARBA" id="ARBA00023136"/>
    </source>
</evidence>
<organism evidence="9 10">
    <name type="scientific">Stenomitos frigidus AS-A4</name>
    <dbReference type="NCBI Taxonomy" id="2933935"/>
    <lineage>
        <taxon>Bacteria</taxon>
        <taxon>Bacillati</taxon>
        <taxon>Cyanobacteriota</taxon>
        <taxon>Cyanophyceae</taxon>
        <taxon>Leptolyngbyales</taxon>
        <taxon>Leptolyngbyaceae</taxon>
        <taxon>Stenomitos</taxon>
    </lineage>
</organism>
<keyword evidence="2 9" id="KW-0328">Glycosyltransferase</keyword>
<dbReference type="PANTHER" id="PTHR43867">
    <property type="entry name" value="CELLULOSE SYNTHASE CATALYTIC SUBUNIT A [UDP-FORMING]"/>
    <property type="match status" value="1"/>
</dbReference>
<dbReference type="Pfam" id="PF13632">
    <property type="entry name" value="Glyco_trans_2_3"/>
    <property type="match status" value="1"/>
</dbReference>
<evidence type="ECO:0000256" key="5">
    <source>
        <dbReference type="ARBA" id="ARBA00022989"/>
    </source>
</evidence>
<evidence type="ECO:0000313" key="9">
    <source>
        <dbReference type="EMBL" id="MEP1057923.1"/>
    </source>
</evidence>
<proteinExistence type="predicted"/>
<keyword evidence="5 7" id="KW-1133">Transmembrane helix</keyword>
<evidence type="ECO:0000256" key="3">
    <source>
        <dbReference type="ARBA" id="ARBA00022679"/>
    </source>
</evidence>
<feature type="transmembrane region" description="Helical" evidence="7">
    <location>
        <begin position="103"/>
        <end position="122"/>
    </location>
</feature>
<dbReference type="EC" id="2.4.-.-" evidence="9"/>
<dbReference type="InterPro" id="IPR050321">
    <property type="entry name" value="Glycosyltr_2/OpgH_subfam"/>
</dbReference>
<dbReference type="CDD" id="cd06421">
    <property type="entry name" value="CESA_CelA_like"/>
    <property type="match status" value="1"/>
</dbReference>
<comment type="caution">
    <text evidence="9">The sequence shown here is derived from an EMBL/GenBank/DDBJ whole genome shotgun (WGS) entry which is preliminary data.</text>
</comment>
<dbReference type="EMBL" id="JAMPLM010000003">
    <property type="protein sequence ID" value="MEP1057923.1"/>
    <property type="molecule type" value="Genomic_DNA"/>
</dbReference>
<dbReference type="GO" id="GO:0016757">
    <property type="term" value="F:glycosyltransferase activity"/>
    <property type="evidence" value="ECO:0007669"/>
    <property type="project" value="UniProtKB-KW"/>
</dbReference>
<feature type="transmembrane region" description="Helical" evidence="7">
    <location>
        <begin position="505"/>
        <end position="526"/>
    </location>
</feature>
<dbReference type="Gene3D" id="3.90.550.10">
    <property type="entry name" value="Spore Coat Polysaccharide Biosynthesis Protein SpsA, Chain A"/>
    <property type="match status" value="1"/>
</dbReference>
<evidence type="ECO:0000256" key="7">
    <source>
        <dbReference type="SAM" id="Phobius"/>
    </source>
</evidence>
<dbReference type="SUPFAM" id="SSF53448">
    <property type="entry name" value="Nucleotide-diphospho-sugar transferases"/>
    <property type="match status" value="1"/>
</dbReference>
<dbReference type="InterPro" id="IPR003919">
    <property type="entry name" value="Cell_synth_A"/>
</dbReference>
<keyword evidence="4 7" id="KW-0812">Transmembrane</keyword>
<dbReference type="PANTHER" id="PTHR43867:SF2">
    <property type="entry name" value="CELLULOSE SYNTHASE CATALYTIC SUBUNIT A [UDP-FORMING]"/>
    <property type="match status" value="1"/>
</dbReference>
<keyword evidence="3 9" id="KW-0808">Transferase</keyword>